<sequence length="311" mass="32386">MTADPELTIAWGASSHRGVRRQLNEDGYLAAGGVFLVADGMGGHDAGEVASATALDALRPLTELPRIEPQHVEALLTVAQERVRAIDTGPAGRGAGTTLTGVVVAYLEDIAYWLFVNVGDSRTYLLSGGRLDQVSVDHSEVQELIDAGVLTRDEARTHPRRNVITRALGSHDEPRADFRYVPVVAHDRVLVCSDGLTGEITDVGIAEILLTRPDPQQAAGALVEAAIAAGGRDNITVIVVDATGVGTSSSGADTLPRGDAGTADDDTLPRDAFPAWRAPDAGSGQEQEAEDGADLSEQGVGEAPAESRGSA</sequence>
<organism evidence="3 4">
    <name type="scientific">Antribacter soli</name>
    <dbReference type="NCBI Taxonomy" id="2910976"/>
    <lineage>
        <taxon>Bacteria</taxon>
        <taxon>Bacillati</taxon>
        <taxon>Actinomycetota</taxon>
        <taxon>Actinomycetes</taxon>
        <taxon>Micrococcales</taxon>
        <taxon>Promicromonosporaceae</taxon>
        <taxon>Antribacter</taxon>
    </lineage>
</organism>
<dbReference type="Pfam" id="PF13672">
    <property type="entry name" value="PP2C_2"/>
    <property type="match status" value="1"/>
</dbReference>
<dbReference type="PANTHER" id="PTHR47992">
    <property type="entry name" value="PROTEIN PHOSPHATASE"/>
    <property type="match status" value="1"/>
</dbReference>
<dbReference type="SMART" id="SM00331">
    <property type="entry name" value="PP2C_SIG"/>
    <property type="match status" value="1"/>
</dbReference>
<accession>A0AA41QGP8</accession>
<dbReference type="InterPro" id="IPR001932">
    <property type="entry name" value="PPM-type_phosphatase-like_dom"/>
</dbReference>
<dbReference type="AlphaFoldDB" id="A0AA41QGP8"/>
<dbReference type="Proteomes" id="UP001165405">
    <property type="component" value="Unassembled WGS sequence"/>
</dbReference>
<evidence type="ECO:0000313" key="4">
    <source>
        <dbReference type="Proteomes" id="UP001165405"/>
    </source>
</evidence>
<dbReference type="RefSeq" id="WP_236090620.1">
    <property type="nucleotide sequence ID" value="NZ_JAKGSG010000049.1"/>
</dbReference>
<feature type="region of interest" description="Disordered" evidence="1">
    <location>
        <begin position="246"/>
        <end position="311"/>
    </location>
</feature>
<proteinExistence type="predicted"/>
<keyword evidence="4" id="KW-1185">Reference proteome</keyword>
<reference evidence="3" key="1">
    <citation type="submission" date="2022-01" db="EMBL/GenBank/DDBJ databases">
        <title>Antribacter sp. nov., isolated from Guizhou of China.</title>
        <authorList>
            <person name="Chengliang C."/>
            <person name="Ya Z."/>
        </authorList>
    </citation>
    <scope>NUCLEOTIDE SEQUENCE</scope>
    <source>
        <strain evidence="3">KLBMP 9083</strain>
    </source>
</reference>
<dbReference type="SUPFAM" id="SSF81606">
    <property type="entry name" value="PP2C-like"/>
    <property type="match status" value="1"/>
</dbReference>
<dbReference type="CDD" id="cd00143">
    <property type="entry name" value="PP2Cc"/>
    <property type="match status" value="1"/>
</dbReference>
<dbReference type="InterPro" id="IPR015655">
    <property type="entry name" value="PP2C"/>
</dbReference>
<dbReference type="SMART" id="SM00332">
    <property type="entry name" value="PP2Cc"/>
    <property type="match status" value="1"/>
</dbReference>
<protein>
    <submittedName>
        <fullName evidence="3">Protein phosphatase 2C domain-containing protein</fullName>
    </submittedName>
</protein>
<name>A0AA41QGP8_9MICO</name>
<dbReference type="EMBL" id="JAKGSG010000049">
    <property type="protein sequence ID" value="MCF4122827.1"/>
    <property type="molecule type" value="Genomic_DNA"/>
</dbReference>
<gene>
    <name evidence="3" type="ORF">L1785_17765</name>
</gene>
<evidence type="ECO:0000313" key="3">
    <source>
        <dbReference type="EMBL" id="MCF4122827.1"/>
    </source>
</evidence>
<feature type="domain" description="PPM-type phosphatase" evidence="2">
    <location>
        <begin position="10"/>
        <end position="242"/>
    </location>
</feature>
<dbReference type="PROSITE" id="PS51746">
    <property type="entry name" value="PPM_2"/>
    <property type="match status" value="1"/>
</dbReference>
<dbReference type="GO" id="GO:0004722">
    <property type="term" value="F:protein serine/threonine phosphatase activity"/>
    <property type="evidence" value="ECO:0007669"/>
    <property type="project" value="InterPro"/>
</dbReference>
<dbReference type="InterPro" id="IPR036457">
    <property type="entry name" value="PPM-type-like_dom_sf"/>
</dbReference>
<evidence type="ECO:0000259" key="2">
    <source>
        <dbReference type="PROSITE" id="PS51746"/>
    </source>
</evidence>
<dbReference type="Gene3D" id="3.60.40.10">
    <property type="entry name" value="PPM-type phosphatase domain"/>
    <property type="match status" value="1"/>
</dbReference>
<comment type="caution">
    <text evidence="3">The sequence shown here is derived from an EMBL/GenBank/DDBJ whole genome shotgun (WGS) entry which is preliminary data.</text>
</comment>
<evidence type="ECO:0000256" key="1">
    <source>
        <dbReference type="SAM" id="MobiDB-lite"/>
    </source>
</evidence>